<evidence type="ECO:0000259" key="2">
    <source>
        <dbReference type="Pfam" id="PF13400"/>
    </source>
</evidence>
<proteinExistence type="predicted"/>
<reference evidence="3" key="1">
    <citation type="submission" date="2022-05" db="EMBL/GenBank/DDBJ databases">
        <title>Brevundimonas albigilva TT17 genome sequence.</title>
        <authorList>
            <person name="Lee K."/>
            <person name="Son H."/>
        </authorList>
    </citation>
    <scope>NUCLEOTIDE SEQUENCE</scope>
    <source>
        <strain evidence="3">TT17</strain>
    </source>
</reference>
<gene>
    <name evidence="3" type="ORF">M8231_13520</name>
</gene>
<protein>
    <submittedName>
        <fullName evidence="3">Pilus assembly protein</fullName>
    </submittedName>
</protein>
<dbReference type="Pfam" id="PF13400">
    <property type="entry name" value="Tad"/>
    <property type="match status" value="1"/>
</dbReference>
<evidence type="ECO:0000256" key="1">
    <source>
        <dbReference type="SAM" id="Phobius"/>
    </source>
</evidence>
<dbReference type="Gene3D" id="2.40.30.180">
    <property type="entry name" value="Ubiquitin-activating enzyme E1, FCCH domain"/>
    <property type="match status" value="1"/>
</dbReference>
<dbReference type="RefSeq" id="WP_249749523.1">
    <property type="nucleotide sequence ID" value="NZ_CP097298.1"/>
</dbReference>
<evidence type="ECO:0000313" key="4">
    <source>
        <dbReference type="Proteomes" id="UP001055429"/>
    </source>
</evidence>
<sequence length="659" mass="70042">MTVLNALSGALARLSSVAARLRGDRRGNVAILFALALPTLVMVVLGGIDIQRVTTVRANLQDALDAATLAAARSPYVEDEDLTEVGLNVLKANMQGFPGVTIDDSAIQFKLENGEIVVANATVDVKTLVANIVLPPYGKILDDTLPVGAHSEVNRSTKDVEVALVLDITGSMSGSRIRDLKTAANDLVDIVVQDEARQAVTRTRIALVPYSMGVNAGDYAAAVRGEIRGRTNIDAADWGTGSTKSVSGVTKGSQTTVKANGHGFQNNDYVWLTGVSSSGSGSSLASRLNNKAYRVQRVDANNVRLQTWNGSSWVEYSTSGYTNYSSGGTLRKCLVSTCEVVATSPNHGLQTGEDIRIDDVRGLTVLNSDDRSATRLDKDTFVVNGLLPNTVGSQTYSSASTDYVQCLELGCQFYKFSNYYGSTRIQEVSDCVSERIGTGMYTEAAPGSAPVGLAYPSSDNRCLGSTILPLTYKKDELKSQINGYSAVGSTAGQIGVEWGWYMISPVFGAIFPSDNRPDPYDAQKRLKVVILMTDGEFNTPYCNGVVAGAVSGSGDVNQHIGCSQYTGANLQNQPVGQYSNPFARSVEMCKQMKAAGVIVYTVGFDINTGTGGAGVDTAKEVMQQCATNSDHVYLPENGASLKSAFGAIGRSISQLRITR</sequence>
<organism evidence="3 4">
    <name type="scientific">Brevundimonas albigilva</name>
    <dbReference type="NCBI Taxonomy" id="1312364"/>
    <lineage>
        <taxon>Bacteria</taxon>
        <taxon>Pseudomonadati</taxon>
        <taxon>Pseudomonadota</taxon>
        <taxon>Alphaproteobacteria</taxon>
        <taxon>Caulobacterales</taxon>
        <taxon>Caulobacteraceae</taxon>
        <taxon>Brevundimonas</taxon>
    </lineage>
</organism>
<dbReference type="InterPro" id="IPR028087">
    <property type="entry name" value="Tad_N"/>
</dbReference>
<dbReference type="InterPro" id="IPR042302">
    <property type="entry name" value="E1_FCCH_sf"/>
</dbReference>
<keyword evidence="4" id="KW-1185">Reference proteome</keyword>
<dbReference type="Gene3D" id="3.40.50.410">
    <property type="entry name" value="von Willebrand factor, type A domain"/>
    <property type="match status" value="2"/>
</dbReference>
<keyword evidence="1" id="KW-0812">Transmembrane</keyword>
<dbReference type="SUPFAM" id="SSF53300">
    <property type="entry name" value="vWA-like"/>
    <property type="match status" value="1"/>
</dbReference>
<keyword evidence="1" id="KW-0472">Membrane</keyword>
<dbReference type="EMBL" id="CP097649">
    <property type="protein sequence ID" value="URI14818.1"/>
    <property type="molecule type" value="Genomic_DNA"/>
</dbReference>
<accession>A0ABY4SKP6</accession>
<feature type="domain" description="Putative Flp pilus-assembly TadG-like N-terminal" evidence="2">
    <location>
        <begin position="27"/>
        <end position="73"/>
    </location>
</feature>
<dbReference type="Proteomes" id="UP001055429">
    <property type="component" value="Chromosome"/>
</dbReference>
<name>A0ABY4SKP6_9CAUL</name>
<feature type="transmembrane region" description="Helical" evidence="1">
    <location>
        <begin position="29"/>
        <end position="48"/>
    </location>
</feature>
<dbReference type="Gene3D" id="2.40.30.20">
    <property type="match status" value="1"/>
</dbReference>
<keyword evidence="1" id="KW-1133">Transmembrane helix</keyword>
<dbReference type="InterPro" id="IPR036465">
    <property type="entry name" value="vWFA_dom_sf"/>
</dbReference>
<dbReference type="InterPro" id="IPR023366">
    <property type="entry name" value="ATP_synth_asu-like_sf"/>
</dbReference>
<evidence type="ECO:0000313" key="3">
    <source>
        <dbReference type="EMBL" id="URI14818.1"/>
    </source>
</evidence>